<sequence length="238" mass="25087">MAMRIFTFAALLRSFVGACDEACMREVSGLEDVGSDAALELLQHSVKVSAASSAGARAEDSVDPPAPCNPTGPIQVFSDVDDTFTSSGGSWPAGCDGVYEKSVIYPGYAQFVLEVSRGPNESLRVLRPALFSARPESFDFLKVDDGSPMAAALAAPSQGKEGTDPVSWDYLNAEIQLDVPELLVSYDYQQGGIEKLLNRDAGQPFGLNVDGSKYGHLSDFTNTHSMGVLPGGSLGPVG</sequence>
<comment type="caution">
    <text evidence="2">The sequence shown here is derived from an EMBL/GenBank/DDBJ whole genome shotgun (WGS) entry which is preliminary data.</text>
</comment>
<evidence type="ECO:0008006" key="4">
    <source>
        <dbReference type="Google" id="ProtNLM"/>
    </source>
</evidence>
<dbReference type="AlphaFoldDB" id="A0A1Q9E498"/>
<reference evidence="2 3" key="1">
    <citation type="submission" date="2016-02" db="EMBL/GenBank/DDBJ databases">
        <title>Genome analysis of coral dinoflagellate symbionts highlights evolutionary adaptations to a symbiotic lifestyle.</title>
        <authorList>
            <person name="Aranda M."/>
            <person name="Li Y."/>
            <person name="Liew Y.J."/>
            <person name="Baumgarten S."/>
            <person name="Simakov O."/>
            <person name="Wilson M."/>
            <person name="Piel J."/>
            <person name="Ashoor H."/>
            <person name="Bougouffa S."/>
            <person name="Bajic V.B."/>
            <person name="Ryu T."/>
            <person name="Ravasi T."/>
            <person name="Bayer T."/>
            <person name="Micklem G."/>
            <person name="Kim H."/>
            <person name="Bhak J."/>
            <person name="Lajeunesse T.C."/>
            <person name="Voolstra C.R."/>
        </authorList>
    </citation>
    <scope>NUCLEOTIDE SEQUENCE [LARGE SCALE GENOMIC DNA]</scope>
    <source>
        <strain evidence="2 3">CCMP2467</strain>
    </source>
</reference>
<protein>
    <recommendedName>
        <fullName evidence="4">Acid phosphatase</fullName>
    </recommendedName>
</protein>
<accession>A0A1Q9E498</accession>
<dbReference type="PANTHER" id="PTHR40861:SF1">
    <property type="entry name" value="PHOSPHATIDATE PHOSPHATASE APP1 CATALYTIC DOMAIN-CONTAINING PROTEIN"/>
    <property type="match status" value="1"/>
</dbReference>
<dbReference type="Proteomes" id="UP000186817">
    <property type="component" value="Unassembled WGS sequence"/>
</dbReference>
<evidence type="ECO:0000313" key="3">
    <source>
        <dbReference type="Proteomes" id="UP000186817"/>
    </source>
</evidence>
<keyword evidence="3" id="KW-1185">Reference proteome</keyword>
<organism evidence="2 3">
    <name type="scientific">Symbiodinium microadriaticum</name>
    <name type="common">Dinoflagellate</name>
    <name type="synonym">Zooxanthella microadriatica</name>
    <dbReference type="NCBI Taxonomy" id="2951"/>
    <lineage>
        <taxon>Eukaryota</taxon>
        <taxon>Sar</taxon>
        <taxon>Alveolata</taxon>
        <taxon>Dinophyceae</taxon>
        <taxon>Suessiales</taxon>
        <taxon>Symbiodiniaceae</taxon>
        <taxon>Symbiodinium</taxon>
    </lineage>
</organism>
<evidence type="ECO:0000256" key="1">
    <source>
        <dbReference type="SAM" id="SignalP"/>
    </source>
</evidence>
<dbReference type="EMBL" id="LSRX01000269">
    <property type="protein sequence ID" value="OLQ02247.1"/>
    <property type="molecule type" value="Genomic_DNA"/>
</dbReference>
<evidence type="ECO:0000313" key="2">
    <source>
        <dbReference type="EMBL" id="OLQ02247.1"/>
    </source>
</evidence>
<feature type="signal peptide" evidence="1">
    <location>
        <begin position="1"/>
        <end position="18"/>
    </location>
</feature>
<dbReference type="PANTHER" id="PTHR40861">
    <property type="entry name" value="DUF2183 DOMAIN-CONTAINING PROTEIN"/>
    <property type="match status" value="1"/>
</dbReference>
<dbReference type="OrthoDB" id="191535at2759"/>
<gene>
    <name evidence="2" type="ORF">AK812_SmicGene14934</name>
</gene>
<proteinExistence type="predicted"/>
<feature type="chain" id="PRO_5010334302" description="Acid phosphatase" evidence="1">
    <location>
        <begin position="19"/>
        <end position="238"/>
    </location>
</feature>
<name>A0A1Q9E498_SYMMI</name>
<keyword evidence="1" id="KW-0732">Signal</keyword>